<accession>A0A285U6A5</accession>
<evidence type="ECO:0000313" key="2">
    <source>
        <dbReference type="EMBL" id="SOC37362.1"/>
    </source>
</evidence>
<gene>
    <name evidence="2" type="ORF">SAMN05877842_103163</name>
</gene>
<keyword evidence="3" id="KW-1185">Reference proteome</keyword>
<dbReference type="PIRSF" id="PIRSF034852">
    <property type="entry name" value="UCP034852"/>
    <property type="match status" value="1"/>
</dbReference>
<sequence>MNIIITDDAFNWFKKEMDIEHGDFIRFYARYGGSSPFHEGFSLGMNRETPLDIGVETTRDGVHFYIEKDDEWFFNNHDLYVKVDNKLDELVYEYKLSK</sequence>
<reference evidence="3" key="1">
    <citation type="submission" date="2017-08" db="EMBL/GenBank/DDBJ databases">
        <authorList>
            <person name="Varghese N."/>
            <person name="Submissions S."/>
        </authorList>
    </citation>
    <scope>NUCLEOTIDE SEQUENCE [LARGE SCALE GENOMIC DNA]</scope>
    <source>
        <strain evidence="3">JC23</strain>
    </source>
</reference>
<dbReference type="InterPro" id="IPR035903">
    <property type="entry name" value="HesB-like_dom_sf"/>
</dbReference>
<evidence type="ECO:0000256" key="1">
    <source>
        <dbReference type="ARBA" id="ARBA00006718"/>
    </source>
</evidence>
<dbReference type="RefSeq" id="WP_097148803.1">
    <property type="nucleotide sequence ID" value="NZ_OBQC01000003.1"/>
</dbReference>
<proteinExistence type="inferred from homology"/>
<evidence type="ECO:0000313" key="3">
    <source>
        <dbReference type="Proteomes" id="UP000219252"/>
    </source>
</evidence>
<dbReference type="SUPFAM" id="SSF89360">
    <property type="entry name" value="HesB-like domain"/>
    <property type="match status" value="1"/>
</dbReference>
<name>A0A285U6A5_9BACL</name>
<dbReference type="AlphaFoldDB" id="A0A285U6A5"/>
<dbReference type="EMBL" id="OBQC01000003">
    <property type="protein sequence ID" value="SOC37362.1"/>
    <property type="molecule type" value="Genomic_DNA"/>
</dbReference>
<dbReference type="OrthoDB" id="1645729at2"/>
<dbReference type="Proteomes" id="UP000219252">
    <property type="component" value="Unassembled WGS sequence"/>
</dbReference>
<dbReference type="InterPro" id="IPR008326">
    <property type="entry name" value="PdhI-like"/>
</dbReference>
<comment type="similarity">
    <text evidence="1">Belongs to the HesB/IscA family.</text>
</comment>
<organism evidence="2 3">
    <name type="scientific">Ureibacillus acetophenoni</name>
    <dbReference type="NCBI Taxonomy" id="614649"/>
    <lineage>
        <taxon>Bacteria</taxon>
        <taxon>Bacillati</taxon>
        <taxon>Bacillota</taxon>
        <taxon>Bacilli</taxon>
        <taxon>Bacillales</taxon>
        <taxon>Caryophanaceae</taxon>
        <taxon>Ureibacillus</taxon>
    </lineage>
</organism>
<protein>
    <submittedName>
        <fullName evidence="2">Uncharacterized protein YneR</fullName>
    </submittedName>
</protein>